<evidence type="ECO:0000259" key="1">
    <source>
        <dbReference type="Pfam" id="PF20148"/>
    </source>
</evidence>
<comment type="caution">
    <text evidence="2">The sequence shown here is derived from an EMBL/GenBank/DDBJ whole genome shotgun (WGS) entry which is preliminary data.</text>
</comment>
<dbReference type="Pfam" id="PF20148">
    <property type="entry name" value="DUF6531"/>
    <property type="match status" value="1"/>
</dbReference>
<evidence type="ECO:0000313" key="2">
    <source>
        <dbReference type="EMBL" id="GAH54390.1"/>
    </source>
</evidence>
<feature type="non-terminal residue" evidence="2">
    <location>
        <position position="170"/>
    </location>
</feature>
<organism evidence="2">
    <name type="scientific">marine sediment metagenome</name>
    <dbReference type="NCBI Taxonomy" id="412755"/>
    <lineage>
        <taxon>unclassified sequences</taxon>
        <taxon>metagenomes</taxon>
        <taxon>ecological metagenomes</taxon>
    </lineage>
</organism>
<dbReference type="InterPro" id="IPR045351">
    <property type="entry name" value="DUF6531"/>
</dbReference>
<accession>X1HBD9</accession>
<sequence length="170" mass="19582">MYLKNGEEYFSTKDLSIQGRMLSVEIIRSYGSREDSETPFGYGWDMNYNMKVYKTTDPNIIGMLDGENRALRYTFVAGSEPNKYMGPASYYDFLLENEDGTYTLYKKHGTKLYFNSDGKLSKTKDRHGNSIIFTYTSGLLTKITDDLNRDIDLSYDANDKLSTVTDFESR</sequence>
<dbReference type="AlphaFoldDB" id="X1HBD9"/>
<gene>
    <name evidence="2" type="ORF">S03H2_30200</name>
</gene>
<proteinExistence type="predicted"/>
<dbReference type="EMBL" id="BARU01018261">
    <property type="protein sequence ID" value="GAH54390.1"/>
    <property type="molecule type" value="Genomic_DNA"/>
</dbReference>
<name>X1HBD9_9ZZZZ</name>
<reference evidence="2" key="1">
    <citation type="journal article" date="2014" name="Front. Microbiol.">
        <title>High frequency of phylogenetically diverse reductive dehalogenase-homologous genes in deep subseafloor sedimentary metagenomes.</title>
        <authorList>
            <person name="Kawai M."/>
            <person name="Futagami T."/>
            <person name="Toyoda A."/>
            <person name="Takaki Y."/>
            <person name="Nishi S."/>
            <person name="Hori S."/>
            <person name="Arai W."/>
            <person name="Tsubouchi T."/>
            <person name="Morono Y."/>
            <person name="Uchiyama I."/>
            <person name="Ito T."/>
            <person name="Fujiyama A."/>
            <person name="Inagaki F."/>
            <person name="Takami H."/>
        </authorList>
    </citation>
    <scope>NUCLEOTIDE SEQUENCE</scope>
    <source>
        <strain evidence="2">Expedition CK06-06</strain>
    </source>
</reference>
<protein>
    <recommendedName>
        <fullName evidence="1">DUF6531 domain-containing protein</fullName>
    </recommendedName>
</protein>
<feature type="domain" description="DUF6531" evidence="1">
    <location>
        <begin position="5"/>
        <end position="73"/>
    </location>
</feature>